<organism evidence="1">
    <name type="scientific">Anguilla anguilla</name>
    <name type="common">European freshwater eel</name>
    <name type="synonym">Muraena anguilla</name>
    <dbReference type="NCBI Taxonomy" id="7936"/>
    <lineage>
        <taxon>Eukaryota</taxon>
        <taxon>Metazoa</taxon>
        <taxon>Chordata</taxon>
        <taxon>Craniata</taxon>
        <taxon>Vertebrata</taxon>
        <taxon>Euteleostomi</taxon>
        <taxon>Actinopterygii</taxon>
        <taxon>Neopterygii</taxon>
        <taxon>Teleostei</taxon>
        <taxon>Anguilliformes</taxon>
        <taxon>Anguillidae</taxon>
        <taxon>Anguilla</taxon>
    </lineage>
</organism>
<evidence type="ECO:0000313" key="1">
    <source>
        <dbReference type="EMBL" id="JAH85410.1"/>
    </source>
</evidence>
<reference evidence="1" key="1">
    <citation type="submission" date="2014-11" db="EMBL/GenBank/DDBJ databases">
        <authorList>
            <person name="Amaro Gonzalez C."/>
        </authorList>
    </citation>
    <scope>NUCLEOTIDE SEQUENCE</scope>
</reference>
<proteinExistence type="predicted"/>
<sequence>MELIYIYFCHFSRCPLSVATSHSHSLTHIQFVKLETHRSNSG</sequence>
<dbReference type="EMBL" id="GBXM01023167">
    <property type="protein sequence ID" value="JAH85410.1"/>
    <property type="molecule type" value="Transcribed_RNA"/>
</dbReference>
<accession>A0A0E9W760</accession>
<dbReference type="AlphaFoldDB" id="A0A0E9W760"/>
<name>A0A0E9W760_ANGAN</name>
<protein>
    <submittedName>
        <fullName evidence="1">Uncharacterized protein</fullName>
    </submittedName>
</protein>
<reference evidence="1" key="2">
    <citation type="journal article" date="2015" name="Fish Shellfish Immunol.">
        <title>Early steps in the European eel (Anguilla anguilla)-Vibrio vulnificus interaction in the gills: Role of the RtxA13 toxin.</title>
        <authorList>
            <person name="Callol A."/>
            <person name="Pajuelo D."/>
            <person name="Ebbesson L."/>
            <person name="Teles M."/>
            <person name="MacKenzie S."/>
            <person name="Amaro C."/>
        </authorList>
    </citation>
    <scope>NUCLEOTIDE SEQUENCE</scope>
</reference>